<dbReference type="InterPro" id="IPR001818">
    <property type="entry name" value="Pept_M10_metallopeptidase"/>
</dbReference>
<name>A0AA39LY91_9BILA</name>
<feature type="active site" evidence="8">
    <location>
        <position position="239"/>
    </location>
</feature>
<keyword evidence="6 9" id="KW-0862">Zinc</keyword>
<sequence>MSIHRFGLLSVLILWLDCSVAFSLDIESDEIDYLQRFGYIDVDLSDAQITPSFWSDKIREFQDMVDLPQTGEMDAETKKAMKANRCGVADKFKDDRRRVRRHGNRGRRYIKPEYKWPKTDLTYWIRNTPRYLQDRDAIRREIGAAFQAWSDASGLTFREVSSVDGKDVDITLSFQWKKHENCPHAFSHGFLAHAFKYTNNYEFSGDVHFNDEYNFKSSPVSESDDRRGVQNLRAIAMHEIGHSLGIDHQNTKDSIMFSLYQNNNDHPKLSSLDVNVIQSTYGPNRTPSHRYRHPSRPTEPRVNPEPPRVPHHRHHHPDEPTLCTSTIDAAVMYRGELLIFIRNFMWRFRDDRFIGRPIEASSMFRDLPKTIDAVVNVNDQLLFFSESQVYVYRLLTLVTVLPLTHLGLPHHIRRVRLAFTWNSRIYIFDQHEFRELDPRSLKVKGDRKIIRYQWVGLPQEVSAAYESDNGLNFLHKNMVYRYETDDGSRPPIVEQFKLCRKDFQHEHSVPYPRRVLTATECSVEECPSSAESHFHWFLIMIATLLMCV</sequence>
<dbReference type="EMBL" id="JAUCMV010000002">
    <property type="protein sequence ID" value="KAK0414646.1"/>
    <property type="molecule type" value="Genomic_DNA"/>
</dbReference>
<feature type="binding site" evidence="9">
    <location>
        <position position="193"/>
    </location>
    <ligand>
        <name>Zn(2+)</name>
        <dbReference type="ChEBI" id="CHEBI:29105"/>
        <label>1</label>
    </ligand>
</feature>
<evidence type="ECO:0000256" key="2">
    <source>
        <dbReference type="ARBA" id="ARBA00022670"/>
    </source>
</evidence>
<comment type="cofactor">
    <cofactor evidence="9">
        <name>Zn(2+)</name>
        <dbReference type="ChEBI" id="CHEBI:29105"/>
    </cofactor>
    <text evidence="9">Binds 2 Zn(2+) ions per subunit.</text>
</comment>
<evidence type="ECO:0000256" key="8">
    <source>
        <dbReference type="PIRSR" id="PIRSR621190-1"/>
    </source>
</evidence>
<accession>A0AA39LY91</accession>
<feature type="binding site" evidence="9">
    <location>
        <position position="256"/>
    </location>
    <ligand>
        <name>Zn(2+)</name>
        <dbReference type="ChEBI" id="CHEBI:29105"/>
        <label>2</label>
        <note>catalytic</note>
    </ligand>
</feature>
<feature type="binding site" evidence="9">
    <location>
        <position position="328"/>
    </location>
    <ligand>
        <name>Ca(2+)</name>
        <dbReference type="ChEBI" id="CHEBI:29108"/>
        <label>4</label>
    </ligand>
</feature>
<dbReference type="InterPro" id="IPR021190">
    <property type="entry name" value="Pept_M10A"/>
</dbReference>
<dbReference type="Gene3D" id="3.40.390.10">
    <property type="entry name" value="Collagenase (Catalytic Domain)"/>
    <property type="match status" value="1"/>
</dbReference>
<keyword evidence="5" id="KW-0378">Hydrolase</keyword>
<dbReference type="PANTHER" id="PTHR10201">
    <property type="entry name" value="MATRIX METALLOPROTEINASE"/>
    <property type="match status" value="1"/>
</dbReference>
<dbReference type="PRINTS" id="PR00138">
    <property type="entry name" value="MATRIXIN"/>
</dbReference>
<dbReference type="InterPro" id="IPR018487">
    <property type="entry name" value="Hemopexin-like_repeat"/>
</dbReference>
<dbReference type="InterPro" id="IPR036375">
    <property type="entry name" value="Hemopexin-like_dom_sf"/>
</dbReference>
<feature type="binding site" evidence="9">
    <location>
        <position position="200"/>
    </location>
    <ligand>
        <name>Ca(2+)</name>
        <dbReference type="ChEBI" id="CHEBI:29108"/>
        <label>2</label>
    </ligand>
</feature>
<dbReference type="GO" id="GO:0008270">
    <property type="term" value="F:zinc ion binding"/>
    <property type="evidence" value="ECO:0007669"/>
    <property type="project" value="InterPro"/>
</dbReference>
<feature type="chain" id="PRO_5041458241" description="Peptidase metallopeptidase domain-containing protein" evidence="11">
    <location>
        <begin position="24"/>
        <end position="548"/>
    </location>
</feature>
<evidence type="ECO:0000256" key="11">
    <source>
        <dbReference type="SAM" id="SignalP"/>
    </source>
</evidence>
<dbReference type="SMART" id="SM00235">
    <property type="entry name" value="ZnMc"/>
    <property type="match status" value="1"/>
</dbReference>
<feature type="binding site" evidence="9">
    <location>
        <position position="372"/>
    </location>
    <ligand>
        <name>Ca(2+)</name>
        <dbReference type="ChEBI" id="CHEBI:29108"/>
        <label>4</label>
    </ligand>
</feature>
<proteinExistence type="inferred from homology"/>
<keyword evidence="4 11" id="KW-0732">Signal</keyword>
<keyword evidence="3 9" id="KW-0479">Metal-binding</keyword>
<dbReference type="SUPFAM" id="SSF55486">
    <property type="entry name" value="Metalloproteases ('zincins'), catalytic domain"/>
    <property type="match status" value="1"/>
</dbReference>
<comment type="caution">
    <text evidence="13">The sequence shown here is derived from an EMBL/GenBank/DDBJ whole genome shotgun (WGS) entry which is preliminary data.</text>
</comment>
<keyword evidence="7" id="KW-0482">Metalloprotease</keyword>
<dbReference type="InterPro" id="IPR002477">
    <property type="entry name" value="Peptidoglycan-bd-like"/>
</dbReference>
<feature type="binding site" evidence="9">
    <location>
        <position position="208"/>
    </location>
    <ligand>
        <name>Zn(2+)</name>
        <dbReference type="ChEBI" id="CHEBI:29105"/>
        <label>1</label>
    </ligand>
</feature>
<feature type="binding site" evidence="9">
    <location>
        <position position="238"/>
    </location>
    <ligand>
        <name>Zn(2+)</name>
        <dbReference type="ChEBI" id="CHEBI:29105"/>
        <label>2</label>
        <note>catalytic</note>
    </ligand>
</feature>
<dbReference type="InterPro" id="IPR033739">
    <property type="entry name" value="M10A_MMP"/>
</dbReference>
<feature type="domain" description="Peptidase metallopeptidase" evidence="12">
    <location>
        <begin position="112"/>
        <end position="283"/>
    </location>
</feature>
<dbReference type="GO" id="GO:0006508">
    <property type="term" value="P:proteolysis"/>
    <property type="evidence" value="ECO:0007669"/>
    <property type="project" value="UniProtKB-KW"/>
</dbReference>
<gene>
    <name evidence="13" type="ORF">QR680_011542</name>
</gene>
<dbReference type="SMART" id="SM00120">
    <property type="entry name" value="HX"/>
    <property type="match status" value="3"/>
</dbReference>
<dbReference type="Pfam" id="PF00413">
    <property type="entry name" value="Peptidase_M10"/>
    <property type="match status" value="1"/>
</dbReference>
<dbReference type="GO" id="GO:0005615">
    <property type="term" value="C:extracellular space"/>
    <property type="evidence" value="ECO:0007669"/>
    <property type="project" value="TreeGrafter"/>
</dbReference>
<dbReference type="GO" id="GO:0030574">
    <property type="term" value="P:collagen catabolic process"/>
    <property type="evidence" value="ECO:0007669"/>
    <property type="project" value="TreeGrafter"/>
</dbReference>
<dbReference type="InterPro" id="IPR024079">
    <property type="entry name" value="MetalloPept_cat_dom_sf"/>
</dbReference>
<evidence type="ECO:0000256" key="9">
    <source>
        <dbReference type="PIRSR" id="PIRSR621190-2"/>
    </source>
</evidence>
<evidence type="ECO:0000313" key="14">
    <source>
        <dbReference type="Proteomes" id="UP001175271"/>
    </source>
</evidence>
<organism evidence="13 14">
    <name type="scientific">Steinernema hermaphroditum</name>
    <dbReference type="NCBI Taxonomy" id="289476"/>
    <lineage>
        <taxon>Eukaryota</taxon>
        <taxon>Metazoa</taxon>
        <taxon>Ecdysozoa</taxon>
        <taxon>Nematoda</taxon>
        <taxon>Chromadorea</taxon>
        <taxon>Rhabditida</taxon>
        <taxon>Tylenchina</taxon>
        <taxon>Panagrolaimomorpha</taxon>
        <taxon>Strongyloidoidea</taxon>
        <taxon>Steinernematidae</taxon>
        <taxon>Steinernema</taxon>
    </lineage>
</organism>
<feature type="binding site" evidence="9">
    <location>
        <position position="211"/>
    </location>
    <ligand>
        <name>Ca(2+)</name>
        <dbReference type="ChEBI" id="CHEBI:29108"/>
        <label>1</label>
    </ligand>
</feature>
<dbReference type="SUPFAM" id="SSF50923">
    <property type="entry name" value="Hemopexin-like domain"/>
    <property type="match status" value="1"/>
</dbReference>
<feature type="region of interest" description="Disordered" evidence="10">
    <location>
        <begin position="278"/>
        <end position="321"/>
    </location>
</feature>
<feature type="binding site" evidence="9">
    <location>
        <position position="418"/>
    </location>
    <ligand>
        <name>Ca(2+)</name>
        <dbReference type="ChEBI" id="CHEBI:29108"/>
        <label>5</label>
    </ligand>
</feature>
<dbReference type="Gene3D" id="2.110.10.10">
    <property type="entry name" value="Hemopexin-like domain"/>
    <property type="match status" value="1"/>
</dbReference>
<dbReference type="Proteomes" id="UP001175271">
    <property type="component" value="Unassembled WGS sequence"/>
</dbReference>
<dbReference type="AlphaFoldDB" id="A0AA39LY91"/>
<dbReference type="GO" id="GO:0030198">
    <property type="term" value="P:extracellular matrix organization"/>
    <property type="evidence" value="ECO:0007669"/>
    <property type="project" value="TreeGrafter"/>
</dbReference>
<evidence type="ECO:0000256" key="6">
    <source>
        <dbReference type="ARBA" id="ARBA00022833"/>
    </source>
</evidence>
<dbReference type="GO" id="GO:0031012">
    <property type="term" value="C:extracellular matrix"/>
    <property type="evidence" value="ECO:0007669"/>
    <property type="project" value="InterPro"/>
</dbReference>
<dbReference type="InterPro" id="IPR006026">
    <property type="entry name" value="Peptidase_Metallo"/>
</dbReference>
<dbReference type="InterPro" id="IPR036365">
    <property type="entry name" value="PGBD-like_sf"/>
</dbReference>
<keyword evidence="9" id="KW-0106">Calcium</keyword>
<feature type="binding site" evidence="9">
    <location>
        <position position="206"/>
    </location>
    <ligand>
        <name>Ca(2+)</name>
        <dbReference type="ChEBI" id="CHEBI:29108"/>
        <label>2</label>
    </ligand>
</feature>
<evidence type="ECO:0000256" key="10">
    <source>
        <dbReference type="SAM" id="MobiDB-lite"/>
    </source>
</evidence>
<keyword evidence="14" id="KW-1185">Reference proteome</keyword>
<comment type="cofactor">
    <cofactor evidence="9">
        <name>Ca(2+)</name>
        <dbReference type="ChEBI" id="CHEBI:29108"/>
    </cofactor>
    <text evidence="9">Can bind about 5 Ca(2+) ions per subunit.</text>
</comment>
<feature type="binding site" evidence="9">
    <location>
        <position position="248"/>
    </location>
    <ligand>
        <name>Zn(2+)</name>
        <dbReference type="ChEBI" id="CHEBI:29105"/>
        <label>2</label>
        <note>catalytic</note>
    </ligand>
</feature>
<feature type="binding site" description="in inhibited form" evidence="9">
    <location>
        <position position="86"/>
    </location>
    <ligand>
        <name>Zn(2+)</name>
        <dbReference type="ChEBI" id="CHEBI:29105"/>
        <label>2</label>
        <note>catalytic</note>
    </ligand>
</feature>
<protein>
    <recommendedName>
        <fullName evidence="12">Peptidase metallopeptidase domain-containing protein</fullName>
    </recommendedName>
</protein>
<feature type="binding site" evidence="9">
    <location>
        <position position="242"/>
    </location>
    <ligand>
        <name>Zn(2+)</name>
        <dbReference type="ChEBI" id="CHEBI:29105"/>
        <label>2</label>
        <note>catalytic</note>
    </ligand>
</feature>
<evidence type="ECO:0000256" key="5">
    <source>
        <dbReference type="ARBA" id="ARBA00022801"/>
    </source>
</evidence>
<evidence type="ECO:0000259" key="12">
    <source>
        <dbReference type="SMART" id="SM00235"/>
    </source>
</evidence>
<feature type="binding site" evidence="9">
    <location>
        <position position="179"/>
    </location>
    <ligand>
        <name>Zn(2+)</name>
        <dbReference type="ChEBI" id="CHEBI:29105"/>
        <label>1</label>
    </ligand>
</feature>
<evidence type="ECO:0000256" key="1">
    <source>
        <dbReference type="ARBA" id="ARBA00010370"/>
    </source>
</evidence>
<keyword evidence="2" id="KW-0645">Protease</keyword>
<dbReference type="Pfam" id="PF01471">
    <property type="entry name" value="PG_binding_1"/>
    <property type="match status" value="1"/>
</dbReference>
<reference evidence="13" key="1">
    <citation type="submission" date="2023-06" db="EMBL/GenBank/DDBJ databases">
        <title>Genomic analysis of the entomopathogenic nematode Steinernema hermaphroditum.</title>
        <authorList>
            <person name="Schwarz E.M."/>
            <person name="Heppert J.K."/>
            <person name="Baniya A."/>
            <person name="Schwartz H.T."/>
            <person name="Tan C.-H."/>
            <person name="Antoshechkin I."/>
            <person name="Sternberg P.W."/>
            <person name="Goodrich-Blair H."/>
            <person name="Dillman A.R."/>
        </authorList>
    </citation>
    <scope>NUCLEOTIDE SEQUENCE</scope>
    <source>
        <strain evidence="13">PS9179</strain>
        <tissue evidence="13">Whole animal</tissue>
    </source>
</reference>
<dbReference type="GO" id="GO:0004222">
    <property type="term" value="F:metalloendopeptidase activity"/>
    <property type="evidence" value="ECO:0007669"/>
    <property type="project" value="InterPro"/>
</dbReference>
<dbReference type="SUPFAM" id="SSF47090">
    <property type="entry name" value="PGBD-like"/>
    <property type="match status" value="1"/>
</dbReference>
<comment type="similarity">
    <text evidence="1">Belongs to the peptidase M10A family.</text>
</comment>
<feature type="binding site" evidence="9">
    <location>
        <position position="169"/>
    </location>
    <ligand>
        <name>Ca(2+)</name>
        <dbReference type="ChEBI" id="CHEBI:29108"/>
        <label>2</label>
    </ligand>
</feature>
<dbReference type="CDD" id="cd04278">
    <property type="entry name" value="ZnMc_MMP"/>
    <property type="match status" value="1"/>
</dbReference>
<evidence type="ECO:0000256" key="7">
    <source>
        <dbReference type="ARBA" id="ARBA00023049"/>
    </source>
</evidence>
<feature type="signal peptide" evidence="11">
    <location>
        <begin position="1"/>
        <end position="23"/>
    </location>
</feature>
<evidence type="ECO:0000256" key="3">
    <source>
        <dbReference type="ARBA" id="ARBA00022723"/>
    </source>
</evidence>
<evidence type="ECO:0000313" key="13">
    <source>
        <dbReference type="EMBL" id="KAK0414646.1"/>
    </source>
</evidence>
<dbReference type="PANTHER" id="PTHR10201:SF291">
    <property type="entry name" value="MATRIX METALLOPROTEINASE 1, ISOFORM C-RELATED"/>
    <property type="match status" value="1"/>
</dbReference>
<evidence type="ECO:0000256" key="4">
    <source>
        <dbReference type="ARBA" id="ARBA00022729"/>
    </source>
</evidence>